<evidence type="ECO:0008006" key="4">
    <source>
        <dbReference type="Google" id="ProtNLM"/>
    </source>
</evidence>
<evidence type="ECO:0000313" key="2">
    <source>
        <dbReference type="EMBL" id="CBY88576.1"/>
    </source>
</evidence>
<sequence length="1031" mass="112703">MTITQQDLDRYLAPRQGGNAPTLVLPTPAPVQAAQVTTPMQDASRQAAEDTFERDQELAATPLSKSLTAAVQNWDTTQLFNAAFNKPTFKEDPQFKKDEALQNVDVPISEDQRDFLFKSNSQEEFNWRVDQVKQMQERHQLASASPVLNTVVQFADPLYLAADLLSAGAATAVKAGRLTSAALGAVATAGIQTAVNQQVRPVSYEEVIMAAAMHGAASAIGYRTPAKSLADMSPEEFAAEMARRNGAAGPIDPNLAGSPLAMAGTFGVRTAPEVIDEVPAAIQQVAKEGYDNARAGVVSQPKRPWAELSLYKTMSNYGEAGRAVAARLLDDPLNASQKSVASIHREVSTRFSMGLHQYEDSMLSALKDQGWGTTKRFIDPQGFRRAQQDFEHQVRMELDQRMVNPAYRGGNPAVATATDRLGEYSRMVGRELESRGMVDKGFVDQNPYYYPRRMNVTSIERMEAAVGKKEFMKQMTTAVQRGLNSADRQTSNAIAYAMVERARRKGYGIDNSGAIINQEGRQELLDIIKQAPDLTDAAKARASALLTPQGDDAGRAAMLKTRINIDMMHEIAPGMQVRDLFDDSISSMMDSYNRRISGRIALHADGLGEPGAIEAMRSKLAQGISNQVERRKALDNFDNIVKYYQGQPVGESMPEFMRSLSALTQATGLASSGLWQLVEYGTMMQRYGAVKTFRAMLRAVPESRALMQQMRASTKEGKALALDVEEALTAQVAGEIRMRPVMDHYDDMFAADKSPWMMRMESARDMTMFVNMQKYIHFHQTRVNAALVTQTLRKAAEGDAAAAKAMRSYGMDTATLNEIKGQFAKHGNKLDNWDEEPFRKARTSMINAMDDAVVRARLGELPAFAEFSTLGKFLFTFRRFVAATHNKTLVGTMTKDGARGLATLMAYQFPLAMMATAANNVISGKGFDEKKPFVSLAGQAINYMGAIGFASEFTGVLSGQQRSFGAPGLLFLDRVYGIGNNVAAAGRHAVTGDVDKVGDDLRQATGNTMAAIPLLSIVPGVRALTNAVKDQ</sequence>
<feature type="region of interest" description="Disordered" evidence="1">
    <location>
        <begin position="1"/>
        <end position="22"/>
    </location>
</feature>
<proteinExistence type="predicted"/>
<dbReference type="OrthoDB" id="56at10239"/>
<dbReference type="RefSeq" id="YP_004539118.1">
    <property type="nucleotide sequence ID" value="NC_015585.1"/>
</dbReference>
<evidence type="ECO:0000256" key="1">
    <source>
        <dbReference type="SAM" id="MobiDB-lite"/>
    </source>
</evidence>
<dbReference type="KEGG" id="vg:10894625"/>
<reference evidence="3" key="1">
    <citation type="journal article" date="2011" name="Appl. Environ. Microbiol.">
        <title>Bacteriophages LIMElight and LIMEzero of Pantoea agglomerans, belonging to the "phiKMV-like viruses".</title>
        <authorList>
            <person name="Adriaenssens E.M."/>
            <person name="Ceyssens P.J."/>
            <person name="Dunon V."/>
            <person name="Ackermann H.W."/>
            <person name="Van Vaerenbergh J."/>
            <person name="Maes M."/>
            <person name="De Proft M."/>
            <person name="Lavigne R."/>
        </authorList>
    </citation>
    <scope>NUCLEOTIDE SEQUENCE [LARGE SCALE GENOMIC DNA]</scope>
</reference>
<name>F4N9U8_9CAUD</name>
<keyword evidence="3" id="KW-1185">Reference proteome</keyword>
<evidence type="ECO:0000313" key="3">
    <source>
        <dbReference type="Proteomes" id="UP000008465"/>
    </source>
</evidence>
<dbReference type="GeneID" id="10894625"/>
<dbReference type="EMBL" id="FR751545">
    <property type="protein sequence ID" value="CBY88576.1"/>
    <property type="molecule type" value="Genomic_DNA"/>
</dbReference>
<dbReference type="Proteomes" id="UP000008465">
    <property type="component" value="Segment"/>
</dbReference>
<organism evidence="2 3">
    <name type="scientific">Pantoea phage LIMEzero</name>
    <dbReference type="NCBI Taxonomy" id="943335"/>
    <lineage>
        <taxon>Viruses</taxon>
        <taxon>Duplodnaviria</taxon>
        <taxon>Heunggongvirae</taxon>
        <taxon>Uroviricota</taxon>
        <taxon>Caudoviricetes</taxon>
        <taxon>Autographivirales</taxon>
        <taxon>Autoscriptoviridae</taxon>
        <taxon>Stentvirinae</taxon>
        <taxon>Waewaevirus</taxon>
        <taxon>Waewaevirus limezero</taxon>
    </lineage>
</organism>
<accession>F4N9U8</accession>
<protein>
    <recommendedName>
        <fullName evidence="4">Internal virion protein</fullName>
    </recommendedName>
</protein>